<comment type="caution">
    <text evidence="1">The sequence shown here is derived from an EMBL/GenBank/DDBJ whole genome shotgun (WGS) entry which is preliminary data.</text>
</comment>
<dbReference type="EMBL" id="CM042014">
    <property type="protein sequence ID" value="KAI3721438.1"/>
    <property type="molecule type" value="Genomic_DNA"/>
</dbReference>
<proteinExistence type="predicted"/>
<protein>
    <submittedName>
        <fullName evidence="1">Uncharacterized protein</fullName>
    </submittedName>
</protein>
<organism evidence="1 2">
    <name type="scientific">Cichorium intybus</name>
    <name type="common">Chicory</name>
    <dbReference type="NCBI Taxonomy" id="13427"/>
    <lineage>
        <taxon>Eukaryota</taxon>
        <taxon>Viridiplantae</taxon>
        <taxon>Streptophyta</taxon>
        <taxon>Embryophyta</taxon>
        <taxon>Tracheophyta</taxon>
        <taxon>Spermatophyta</taxon>
        <taxon>Magnoliopsida</taxon>
        <taxon>eudicotyledons</taxon>
        <taxon>Gunneridae</taxon>
        <taxon>Pentapetalae</taxon>
        <taxon>asterids</taxon>
        <taxon>campanulids</taxon>
        <taxon>Asterales</taxon>
        <taxon>Asteraceae</taxon>
        <taxon>Cichorioideae</taxon>
        <taxon>Cichorieae</taxon>
        <taxon>Cichoriinae</taxon>
        <taxon>Cichorium</taxon>
    </lineage>
</organism>
<evidence type="ECO:0000313" key="1">
    <source>
        <dbReference type="EMBL" id="KAI3721438.1"/>
    </source>
</evidence>
<sequence>MQRFFLFDETLLNGMLAIRVVDVSTPDDGVEVIDICSPIRSNEAVPSSPSKMCYTMQFSFEEFKKRRHQKLLATNTIFLSHSTMIHNWRML</sequence>
<evidence type="ECO:0000313" key="2">
    <source>
        <dbReference type="Proteomes" id="UP001055811"/>
    </source>
</evidence>
<accession>A0ACB9BH95</accession>
<dbReference type="Proteomes" id="UP001055811">
    <property type="component" value="Linkage Group LG06"/>
</dbReference>
<gene>
    <name evidence="1" type="ORF">L2E82_32449</name>
</gene>
<name>A0ACB9BH95_CICIN</name>
<reference evidence="1 2" key="2">
    <citation type="journal article" date="2022" name="Mol. Ecol. Resour.">
        <title>The genomes of chicory, endive, great burdock and yacon provide insights into Asteraceae paleo-polyploidization history and plant inulin production.</title>
        <authorList>
            <person name="Fan W."/>
            <person name="Wang S."/>
            <person name="Wang H."/>
            <person name="Wang A."/>
            <person name="Jiang F."/>
            <person name="Liu H."/>
            <person name="Zhao H."/>
            <person name="Xu D."/>
            <person name="Zhang Y."/>
        </authorList>
    </citation>
    <scope>NUCLEOTIDE SEQUENCE [LARGE SCALE GENOMIC DNA]</scope>
    <source>
        <strain evidence="2">cv. Punajuju</strain>
        <tissue evidence="1">Leaves</tissue>
    </source>
</reference>
<reference evidence="2" key="1">
    <citation type="journal article" date="2022" name="Mol. Ecol. Resour.">
        <title>The genomes of chicory, endive, great burdock and yacon provide insights into Asteraceae palaeo-polyploidization history and plant inulin production.</title>
        <authorList>
            <person name="Fan W."/>
            <person name="Wang S."/>
            <person name="Wang H."/>
            <person name="Wang A."/>
            <person name="Jiang F."/>
            <person name="Liu H."/>
            <person name="Zhao H."/>
            <person name="Xu D."/>
            <person name="Zhang Y."/>
        </authorList>
    </citation>
    <scope>NUCLEOTIDE SEQUENCE [LARGE SCALE GENOMIC DNA]</scope>
    <source>
        <strain evidence="2">cv. Punajuju</strain>
    </source>
</reference>
<keyword evidence="2" id="KW-1185">Reference proteome</keyword>